<proteinExistence type="predicted"/>
<feature type="compositionally biased region" description="Polar residues" evidence="1">
    <location>
        <begin position="231"/>
        <end position="248"/>
    </location>
</feature>
<evidence type="ECO:0000313" key="3">
    <source>
        <dbReference type="Proteomes" id="UP000623958"/>
    </source>
</evidence>
<protein>
    <submittedName>
        <fullName evidence="2">Uncharacterized protein</fullName>
    </submittedName>
</protein>
<accession>A0A919FBU2</accession>
<evidence type="ECO:0000256" key="1">
    <source>
        <dbReference type="SAM" id="MobiDB-lite"/>
    </source>
</evidence>
<dbReference type="EMBL" id="BNBA01000046">
    <property type="protein sequence ID" value="GHH60503.1"/>
    <property type="molecule type" value="Genomic_DNA"/>
</dbReference>
<reference evidence="2" key="1">
    <citation type="journal article" date="2014" name="Int. J. Syst. Evol. Microbiol.">
        <title>Complete genome sequence of Corynebacterium casei LMG S-19264T (=DSM 44701T), isolated from a smear-ripened cheese.</title>
        <authorList>
            <consortium name="US DOE Joint Genome Institute (JGI-PGF)"/>
            <person name="Walter F."/>
            <person name="Albersmeier A."/>
            <person name="Kalinowski J."/>
            <person name="Ruckert C."/>
        </authorList>
    </citation>
    <scope>NUCLEOTIDE SEQUENCE</scope>
    <source>
        <strain evidence="2">JCM 13306</strain>
    </source>
</reference>
<comment type="caution">
    <text evidence="2">The sequence shown here is derived from an EMBL/GenBank/DDBJ whole genome shotgun (WGS) entry which is preliminary data.</text>
</comment>
<keyword evidence="3" id="KW-1185">Reference proteome</keyword>
<name>A0A919FBU2_9XANT</name>
<dbReference type="Proteomes" id="UP000623958">
    <property type="component" value="Unassembled WGS sequence"/>
</dbReference>
<dbReference type="RefSeq" id="WP_434030050.1">
    <property type="nucleotide sequence ID" value="NZ_BNBA01000046.1"/>
</dbReference>
<gene>
    <name evidence="2" type="ORF">GCM10009090_35960</name>
</gene>
<organism evidence="2 3">
    <name type="scientific">Xanthomonas boreopolis</name>
    <dbReference type="NCBI Taxonomy" id="86183"/>
    <lineage>
        <taxon>Bacteria</taxon>
        <taxon>Pseudomonadati</taxon>
        <taxon>Pseudomonadota</taxon>
        <taxon>Gammaproteobacteria</taxon>
        <taxon>Lysobacterales</taxon>
        <taxon>Lysobacteraceae</taxon>
        <taxon>Xanthomonas</taxon>
    </lineage>
</organism>
<reference evidence="2" key="2">
    <citation type="submission" date="2020-09" db="EMBL/GenBank/DDBJ databases">
        <authorList>
            <person name="Sun Q."/>
            <person name="Ohkuma M."/>
        </authorList>
    </citation>
    <scope>NUCLEOTIDE SEQUENCE</scope>
    <source>
        <strain evidence="2">JCM 13306</strain>
    </source>
</reference>
<dbReference type="AlphaFoldDB" id="A0A919FBU2"/>
<evidence type="ECO:0000313" key="2">
    <source>
        <dbReference type="EMBL" id="GHH60503.1"/>
    </source>
</evidence>
<feature type="region of interest" description="Disordered" evidence="1">
    <location>
        <begin position="231"/>
        <end position="253"/>
    </location>
</feature>
<sequence length="277" mass="30644">MTLIVAADVQDHLILAGDHCAVLSRVSNQGLPDLVLDNYRKVHPWKYGGIVASGDVFMMAYFHRLLLRHDATGQPLDVLRIARQAKAARSLNGIPPDRSTGNIFFTLPTSDGFRLQSLCIERDTISLEIIEPISTHFSLRKEAVLDEGAYQSINGRLRPSCFFEDIEAFNRYHIELLSTLYAKQSAADKFVTSSFDVFMLDKRTGAGSFWQTPSTADRTFVSVALASESSSRGTQASTTSRAAQSDPGSRQEAMEELAMQEKSCSCMRKPVIGGMWP</sequence>